<reference evidence="3 4" key="1">
    <citation type="submission" date="2019-03" db="EMBL/GenBank/DDBJ databases">
        <title>Three New Species of Nocardioides, Nocardioides euryhalodurans sp. nov., Nocardioides seonyuensis sp. nov. and Nocardioides eburneoflavus sp. nov., Iolated from Soil.</title>
        <authorList>
            <person name="Roh S.G."/>
            <person name="Lee C."/>
            <person name="Kim M.-K."/>
            <person name="Kim S.B."/>
        </authorList>
    </citation>
    <scope>NUCLEOTIDE SEQUENCE [LARGE SCALE GENOMIC DNA]</scope>
    <source>
        <strain evidence="3 4">MMS17-SY117</strain>
    </source>
</reference>
<keyword evidence="4" id="KW-1185">Reference proteome</keyword>
<name>A0A4P7GP93_9ACTN</name>
<keyword evidence="2" id="KW-0732">Signal</keyword>
<sequence>MVRTLGLALALLLALPACTSDASDEPAGGHSHGPGGAMVSLPVGDGTTSGEVGYALRDVRLPDRAGTTGEVGFRIEGAEGEPVTQFLEEQTRDLHLYVVREDLGVFRHLHPTMAVDGTWTAPVVLPGRGDYRVVAEFVAEDAGGNGDHVVLGESVPVAAGPTVEADPVDPLVDVAVTRSPRAGANGRMQLTVSDTEGRPVRLDTYLGAYGHVTGFHTGTGSMLHLHPMSAPEVTEDGATLTFHSEIEFAGDYVLFVQVRVDGYLHRVPVEVSVAA</sequence>
<dbReference type="AlphaFoldDB" id="A0A4P7GP93"/>
<evidence type="ECO:0000256" key="2">
    <source>
        <dbReference type="SAM" id="SignalP"/>
    </source>
</evidence>
<evidence type="ECO:0000313" key="4">
    <source>
        <dbReference type="Proteomes" id="UP000294894"/>
    </source>
</evidence>
<dbReference type="KEGG" id="noy:EXE57_15960"/>
<dbReference type="Proteomes" id="UP000294894">
    <property type="component" value="Chromosome"/>
</dbReference>
<evidence type="ECO:0008006" key="5">
    <source>
        <dbReference type="Google" id="ProtNLM"/>
    </source>
</evidence>
<dbReference type="RefSeq" id="WP_135079190.1">
    <property type="nucleotide sequence ID" value="NZ_CP038267.1"/>
</dbReference>
<feature type="signal peptide" evidence="2">
    <location>
        <begin position="1"/>
        <end position="22"/>
    </location>
</feature>
<proteinExistence type="predicted"/>
<evidence type="ECO:0000313" key="3">
    <source>
        <dbReference type="EMBL" id="QBR93601.1"/>
    </source>
</evidence>
<dbReference type="OrthoDB" id="128043at2"/>
<gene>
    <name evidence="3" type="ORF">EXE57_15960</name>
</gene>
<dbReference type="EMBL" id="CP038267">
    <property type="protein sequence ID" value="QBR93601.1"/>
    <property type="molecule type" value="Genomic_DNA"/>
</dbReference>
<protein>
    <recommendedName>
        <fullName evidence="5">Heavy-metal-associated domain-containing protein</fullName>
    </recommendedName>
</protein>
<feature type="chain" id="PRO_5020179225" description="Heavy-metal-associated domain-containing protein" evidence="2">
    <location>
        <begin position="23"/>
        <end position="275"/>
    </location>
</feature>
<organism evidence="3 4">
    <name type="scientific">Nocardioides euryhalodurans</name>
    <dbReference type="NCBI Taxonomy" id="2518370"/>
    <lineage>
        <taxon>Bacteria</taxon>
        <taxon>Bacillati</taxon>
        <taxon>Actinomycetota</taxon>
        <taxon>Actinomycetes</taxon>
        <taxon>Propionibacteriales</taxon>
        <taxon>Nocardioidaceae</taxon>
        <taxon>Nocardioides</taxon>
    </lineage>
</organism>
<accession>A0A4P7GP93</accession>
<feature type="region of interest" description="Disordered" evidence="1">
    <location>
        <begin position="22"/>
        <end position="44"/>
    </location>
</feature>
<evidence type="ECO:0000256" key="1">
    <source>
        <dbReference type="SAM" id="MobiDB-lite"/>
    </source>
</evidence>